<name>A0A0E9S874_ANGAN</name>
<organism evidence="1">
    <name type="scientific">Anguilla anguilla</name>
    <name type="common">European freshwater eel</name>
    <name type="synonym">Muraena anguilla</name>
    <dbReference type="NCBI Taxonomy" id="7936"/>
    <lineage>
        <taxon>Eukaryota</taxon>
        <taxon>Metazoa</taxon>
        <taxon>Chordata</taxon>
        <taxon>Craniata</taxon>
        <taxon>Vertebrata</taxon>
        <taxon>Euteleostomi</taxon>
        <taxon>Actinopterygii</taxon>
        <taxon>Neopterygii</taxon>
        <taxon>Teleostei</taxon>
        <taxon>Anguilliformes</taxon>
        <taxon>Anguillidae</taxon>
        <taxon>Anguilla</taxon>
    </lineage>
</organism>
<dbReference type="EMBL" id="GBXM01071116">
    <property type="protein sequence ID" value="JAH37461.1"/>
    <property type="molecule type" value="Transcribed_RNA"/>
</dbReference>
<sequence length="30" mass="3610">MPLLLRGGPIEYFFFFKPIDTIYLRIVHVN</sequence>
<evidence type="ECO:0000313" key="1">
    <source>
        <dbReference type="EMBL" id="JAH37461.1"/>
    </source>
</evidence>
<reference evidence="1" key="2">
    <citation type="journal article" date="2015" name="Fish Shellfish Immunol.">
        <title>Early steps in the European eel (Anguilla anguilla)-Vibrio vulnificus interaction in the gills: Role of the RtxA13 toxin.</title>
        <authorList>
            <person name="Callol A."/>
            <person name="Pajuelo D."/>
            <person name="Ebbesson L."/>
            <person name="Teles M."/>
            <person name="MacKenzie S."/>
            <person name="Amaro C."/>
        </authorList>
    </citation>
    <scope>NUCLEOTIDE SEQUENCE</scope>
</reference>
<proteinExistence type="predicted"/>
<dbReference type="AlphaFoldDB" id="A0A0E9S874"/>
<accession>A0A0E9S874</accession>
<reference evidence="1" key="1">
    <citation type="submission" date="2014-11" db="EMBL/GenBank/DDBJ databases">
        <authorList>
            <person name="Amaro Gonzalez C."/>
        </authorList>
    </citation>
    <scope>NUCLEOTIDE SEQUENCE</scope>
</reference>
<protein>
    <submittedName>
        <fullName evidence="1">Uncharacterized protein</fullName>
    </submittedName>
</protein>